<feature type="compositionally biased region" description="Low complexity" evidence="1">
    <location>
        <begin position="88"/>
        <end position="101"/>
    </location>
</feature>
<evidence type="ECO:0000313" key="4">
    <source>
        <dbReference type="EMBL" id="CCC89349.1"/>
    </source>
</evidence>
<feature type="region of interest" description="Disordered" evidence="1">
    <location>
        <begin position="209"/>
        <end position="310"/>
    </location>
</feature>
<feature type="region of interest" description="Disordered" evidence="1">
    <location>
        <begin position="73"/>
        <end position="108"/>
    </location>
</feature>
<reference evidence="6" key="1">
    <citation type="submission" date="2011-07" db="EMBL/GenBank/DDBJ databases">
        <title>Divergent evolution of antigenic variation in African trypanosomes.</title>
        <authorList>
            <person name="Jackson A.P."/>
            <person name="Berry A."/>
            <person name="Allison H.C."/>
            <person name="Burton P."/>
            <person name="Anderson J."/>
            <person name="Aslett M."/>
            <person name="Brown R."/>
            <person name="Corton N."/>
            <person name="Harris D."/>
            <person name="Hauser H."/>
            <person name="Gamble J."/>
            <person name="Gilderthorp R."/>
            <person name="McQuillan J."/>
            <person name="Quail M.A."/>
            <person name="Sanders M."/>
            <person name="Van Tonder A."/>
            <person name="Ginger M.L."/>
            <person name="Donelson J.E."/>
            <person name="Field M.C."/>
            <person name="Barry J.D."/>
            <person name="Berriman M."/>
            <person name="Hertz-Fowler C."/>
        </authorList>
    </citation>
    <scope>NUCLEOTIDE SEQUENCE [LARGE SCALE GENOMIC DNA]</scope>
    <source>
        <strain evidence="6">IL3000</strain>
    </source>
</reference>
<evidence type="ECO:0000313" key="6">
    <source>
        <dbReference type="Proteomes" id="UP000000702"/>
    </source>
</evidence>
<evidence type="ECO:0000313" key="5">
    <source>
        <dbReference type="EMBL" id="CCD14074.1"/>
    </source>
</evidence>
<evidence type="ECO:0000259" key="3">
    <source>
        <dbReference type="Pfam" id="PF16731"/>
    </source>
</evidence>
<dbReference type="EMBL" id="HE575314">
    <property type="protein sequence ID" value="CCC89349.1"/>
    <property type="molecule type" value="Genomic_DNA"/>
</dbReference>
<dbReference type="VEuPathDB" id="TriTrypDB:TcIL3000_0_47420"/>
<dbReference type="Pfam" id="PF16731">
    <property type="entry name" value="GARP"/>
    <property type="match status" value="1"/>
</dbReference>
<dbReference type="InterPro" id="IPR031987">
    <property type="entry name" value="GARP"/>
</dbReference>
<feature type="compositionally biased region" description="Basic and acidic residues" evidence="1">
    <location>
        <begin position="216"/>
        <end position="235"/>
    </location>
</feature>
<gene>
    <name evidence="5" type="ORF">TCIL3000_0_47420</name>
    <name evidence="4" type="ORF">TCIL3000_1_1170</name>
</gene>
<feature type="compositionally biased region" description="Acidic residues" evidence="1">
    <location>
        <begin position="236"/>
        <end position="246"/>
    </location>
</feature>
<keyword evidence="6" id="KW-1185">Reference proteome</keyword>
<dbReference type="Gene3D" id="1.20.1260.80">
    <property type="match status" value="1"/>
</dbReference>
<accession>F9WA19</accession>
<protein>
    <submittedName>
        <fullName evidence="5">Putative cell surface-expressed gene family</fullName>
    </submittedName>
</protein>
<name>F9WA19_TRYCI</name>
<feature type="compositionally biased region" description="Gly residues" evidence="1">
    <location>
        <begin position="260"/>
        <end position="303"/>
    </location>
</feature>
<keyword evidence="2" id="KW-0732">Signal</keyword>
<evidence type="ECO:0000256" key="1">
    <source>
        <dbReference type="SAM" id="MobiDB-lite"/>
    </source>
</evidence>
<dbReference type="VEuPathDB" id="TriTrypDB:TcIL3000_1_1170"/>
<dbReference type="EMBL" id="CAEQ01001375">
    <property type="protein sequence ID" value="CCD14074.1"/>
    <property type="molecule type" value="Genomic_DNA"/>
</dbReference>
<dbReference type="AlphaFoldDB" id="F9WA19"/>
<feature type="compositionally biased region" description="Basic and acidic residues" evidence="1">
    <location>
        <begin position="73"/>
        <end position="87"/>
    </location>
</feature>
<organism evidence="5 6">
    <name type="scientific">Trypanosoma congolense (strain IL3000)</name>
    <dbReference type="NCBI Taxonomy" id="1068625"/>
    <lineage>
        <taxon>Eukaryota</taxon>
        <taxon>Discoba</taxon>
        <taxon>Euglenozoa</taxon>
        <taxon>Kinetoplastea</taxon>
        <taxon>Metakinetoplastina</taxon>
        <taxon>Trypanosomatida</taxon>
        <taxon>Trypanosomatidae</taxon>
        <taxon>Trypanosoma</taxon>
        <taxon>Nannomonas</taxon>
    </lineage>
</organism>
<feature type="chain" id="PRO_5010833320" evidence="2">
    <location>
        <begin position="29"/>
        <end position="328"/>
    </location>
</feature>
<dbReference type="Proteomes" id="UP000000702">
    <property type="component" value="Unassembled WGS sequence"/>
</dbReference>
<evidence type="ECO:0000256" key="2">
    <source>
        <dbReference type="SAM" id="SignalP"/>
    </source>
</evidence>
<feature type="domain" description="Trypanosoma glutamic acid/alanine-rich protein" evidence="3">
    <location>
        <begin position="39"/>
        <end position="228"/>
    </location>
</feature>
<sequence length="328" mass="33631">MTPVQTSTIRHALLALRLALLWATVSNASDEDRDKELLQTTAACGVAEQLRKLPAAVDAPLLEAERAAERAAKAWNESDRDAKRAEKAAAAAGTAEAQGTAKRARDAAEDAYTASVHAEGEKIKAQQEASKLKDFHEEYESPFNKLLEGTAENGKNSTIKDVAKNCGVASDVTPDSLKATAAALNEQYSQEFMREYGQKATQAAESLTELQGAASEGKKAADDAEEARRLAKEAADEIAPEAEPSDSDGNGGNNDDSEGDGNGNGGKGDGSGGKGDGNGGKGDGSGGKGDGNGGGNEDIGGGSASSVTGGFFGTTALPLLLLTLKLAY</sequence>
<reference evidence="5 6" key="2">
    <citation type="journal article" date="2012" name="Proc. Natl. Acad. Sci. U.S.A.">
        <title>Antigenic diversity is generated by distinct evolutionary mechanisms in African trypanosome species.</title>
        <authorList>
            <person name="Jackson A.P."/>
            <person name="Berry A."/>
            <person name="Aslett M."/>
            <person name="Allison H.C."/>
            <person name="Burton P."/>
            <person name="Vavrova-Anderson J."/>
            <person name="Brown R."/>
            <person name="Browne H."/>
            <person name="Corton N."/>
            <person name="Hauser H."/>
            <person name="Gamble J."/>
            <person name="Gilderthorp R."/>
            <person name="Marcello L."/>
            <person name="McQuillan J."/>
            <person name="Otto T.D."/>
            <person name="Quail M.A."/>
            <person name="Sanders M.J."/>
            <person name="van Tonder A."/>
            <person name="Ginger M.L."/>
            <person name="Field M.C."/>
            <person name="Barry J.D."/>
            <person name="Hertz-Fowler C."/>
            <person name="Berriman M."/>
        </authorList>
    </citation>
    <scope>NUCLEOTIDE SEQUENCE [LARGE SCALE GENOMIC DNA]</scope>
    <source>
        <strain evidence="5 6">IL3000</strain>
    </source>
</reference>
<dbReference type="OMA" id="LYMQDFA"/>
<proteinExistence type="predicted"/>
<feature type="signal peptide" evidence="2">
    <location>
        <begin position="1"/>
        <end position="28"/>
    </location>
</feature>